<dbReference type="InterPro" id="IPR013226">
    <property type="entry name" value="Pal1"/>
</dbReference>
<sequence length="260" mass="28822">MSHRPLDVIKQEYRAAHRAPHLSARYNGPSTDVIDSLDTIGGAYHHDGPYDAASAARNRHKKYSPLDAVHDSNMEAIRATPREYMQDCLTKHVPFQGTATIPAGFPDMRGHRMDYVEGADLMREPDAAGGAYRRWPGIQYHPDDLKGKGEPSFTIERVLKEKIRQAHRAGGMGGANDFEMQSGVNHYYVKGGASTRQRSVSNTDDGRPGPSGPDVYSLSPPDGGFSNSTKIRRRNTTGRRIGEGIKRRLGHLRPKKDADY</sequence>
<dbReference type="AlphaFoldDB" id="A0A3N2PZR7"/>
<dbReference type="GeneID" id="39578271"/>
<evidence type="ECO:0000313" key="3">
    <source>
        <dbReference type="Proteomes" id="UP000272025"/>
    </source>
</evidence>
<accession>A0A3N2PZR7</accession>
<dbReference type="EMBL" id="ML119053">
    <property type="protein sequence ID" value="ROT39982.1"/>
    <property type="molecule type" value="Genomic_DNA"/>
</dbReference>
<feature type="region of interest" description="Disordered" evidence="1">
    <location>
        <begin position="192"/>
        <end position="260"/>
    </location>
</feature>
<organism evidence="2 3">
    <name type="scientific">Sodiomyces alkalinus (strain CBS 110278 / VKM F-3762 / F11)</name>
    <name type="common">Alkaliphilic filamentous fungus</name>
    <dbReference type="NCBI Taxonomy" id="1314773"/>
    <lineage>
        <taxon>Eukaryota</taxon>
        <taxon>Fungi</taxon>
        <taxon>Dikarya</taxon>
        <taxon>Ascomycota</taxon>
        <taxon>Pezizomycotina</taxon>
        <taxon>Sordariomycetes</taxon>
        <taxon>Hypocreomycetidae</taxon>
        <taxon>Glomerellales</taxon>
        <taxon>Plectosphaerellaceae</taxon>
        <taxon>Sodiomyces</taxon>
    </lineage>
</organism>
<dbReference type="GO" id="GO:0005737">
    <property type="term" value="C:cytoplasm"/>
    <property type="evidence" value="ECO:0007669"/>
    <property type="project" value="TreeGrafter"/>
</dbReference>
<dbReference type="RefSeq" id="XP_028467788.1">
    <property type="nucleotide sequence ID" value="XM_028609793.1"/>
</dbReference>
<dbReference type="PANTHER" id="PTHR28307">
    <property type="entry name" value="PROTEIN PAL1"/>
    <property type="match status" value="1"/>
</dbReference>
<feature type="compositionally biased region" description="Polar residues" evidence="1">
    <location>
        <begin position="194"/>
        <end position="203"/>
    </location>
</feature>
<evidence type="ECO:0000313" key="2">
    <source>
        <dbReference type="EMBL" id="ROT39982.1"/>
    </source>
</evidence>
<dbReference type="Pfam" id="PF08316">
    <property type="entry name" value="Pal1"/>
    <property type="match status" value="1"/>
</dbReference>
<name>A0A3N2PZR7_SODAK</name>
<dbReference type="Proteomes" id="UP000272025">
    <property type="component" value="Unassembled WGS sequence"/>
</dbReference>
<protein>
    <recommendedName>
        <fullName evidence="4">Pal1-domain-containing protein</fullName>
    </recommendedName>
</protein>
<proteinExistence type="predicted"/>
<evidence type="ECO:0008006" key="4">
    <source>
        <dbReference type="Google" id="ProtNLM"/>
    </source>
</evidence>
<gene>
    <name evidence="2" type="ORF">SODALDRAFT_323270</name>
</gene>
<dbReference type="PANTHER" id="PTHR28307:SF1">
    <property type="entry name" value="PAL1 CELL MORPHOLOGY PROTEIN"/>
    <property type="match status" value="1"/>
</dbReference>
<dbReference type="OrthoDB" id="5389892at2759"/>
<reference evidence="2 3" key="1">
    <citation type="journal article" date="2018" name="Mol. Ecol.">
        <title>The obligate alkalophilic soda-lake fungus Sodiomyces alkalinus has shifted to a protein diet.</title>
        <authorList>
            <person name="Grum-Grzhimaylo A.A."/>
            <person name="Falkoski D.L."/>
            <person name="van den Heuvel J."/>
            <person name="Valero-Jimenez C.A."/>
            <person name="Min B."/>
            <person name="Choi I.G."/>
            <person name="Lipzen A."/>
            <person name="Daum C.G."/>
            <person name="Aanen D.K."/>
            <person name="Tsang A."/>
            <person name="Henrissat B."/>
            <person name="Bilanenko E.N."/>
            <person name="de Vries R.P."/>
            <person name="van Kan J.A.L."/>
            <person name="Grigoriev I.V."/>
            <person name="Debets A.J.M."/>
        </authorList>
    </citation>
    <scope>NUCLEOTIDE SEQUENCE [LARGE SCALE GENOMIC DNA]</scope>
    <source>
        <strain evidence="2 3">F11</strain>
    </source>
</reference>
<keyword evidence="3" id="KW-1185">Reference proteome</keyword>
<evidence type="ECO:0000256" key="1">
    <source>
        <dbReference type="SAM" id="MobiDB-lite"/>
    </source>
</evidence>